<comment type="similarity">
    <text evidence="1 10">Belongs to the NDC80/HEC1 family.</text>
</comment>
<evidence type="ECO:0000259" key="13">
    <source>
        <dbReference type="Pfam" id="PF03801"/>
    </source>
</evidence>
<name>A0A183F3Q7_HELPZ</name>
<comment type="subunit">
    <text evidence="10">Component of the NDC80 complex.</text>
</comment>
<sequence length="612" mass="70978">MFGTDRKKSRGSVRWEATSSTMKTPTRPRFTIGGSQISSTTKNDHGGGQARFSVGGVPASARRHSVFRSITSNFKDTRPLSSREYQNEMIRQIYEFLLEHDGENCIPEKLIRSPTKQDFVRMFESIYQHFNPDFQLKNVLEEVPMILRELGYPTAIKPSTMQTIGASHSWPTLLGALTWMIEAMKNTLEGQAGQQLLLGGDDSSGTLKAYRYSWLNAGFKEYVQNRDAFKNESIFDNKIQALRNWYEQQEDLESQQQSVMATLAHIKEECAELEADKGNMDRLREDIARLDDDIRKATVYKEGTEQDVRQIIEELEPVTLEKDAAEKEVDEHREKLAEIERAVKAQEEGNGISASEARALVAELDQNKLTVRKLKVDLDDLCKQHWLEVPKFNSALAEQQERYRKLVMEDRNLRTIVLCEDEPMLGEPDQPKDAKALYFAAVHECRSLLADTEAKFMERKLELEQQIKQSNLQADNIRQEEKVISGKLRERQRMELRAERQRKRDREEREKDLYAAEADIDRLENEKEVLENKRHEIGSIKREIETLRAQNDEYYKMLEEKRTRISDAVLSVFHQVVSDLDMMRELREWMTRTLEEIVSAGSHLNDEGYSEK</sequence>
<keyword evidence="7 10" id="KW-0539">Nucleus</keyword>
<keyword evidence="15" id="KW-1185">Reference proteome</keyword>
<dbReference type="AlphaFoldDB" id="A0A183F3Q7"/>
<dbReference type="InterPro" id="IPR038273">
    <property type="entry name" value="Ndc80_sf"/>
</dbReference>
<dbReference type="InterPro" id="IPR055260">
    <property type="entry name" value="Ndc80_CH"/>
</dbReference>
<accession>A0A3P7WNV0</accession>
<dbReference type="OrthoDB" id="7459479at2759"/>
<proteinExistence type="inferred from homology"/>
<keyword evidence="3 10" id="KW-0132">Cell division</keyword>
<evidence type="ECO:0000256" key="3">
    <source>
        <dbReference type="ARBA" id="ARBA00022618"/>
    </source>
</evidence>
<keyword evidence="4 10" id="KW-0498">Mitosis</keyword>
<evidence type="ECO:0000256" key="6">
    <source>
        <dbReference type="ARBA" id="ARBA00023054"/>
    </source>
</evidence>
<feature type="coiled-coil region" evidence="11">
    <location>
        <begin position="460"/>
        <end position="564"/>
    </location>
</feature>
<evidence type="ECO:0000256" key="2">
    <source>
        <dbReference type="ARBA" id="ARBA00022454"/>
    </source>
</evidence>
<gene>
    <name evidence="14" type="ORF">HPBE_LOCUS800</name>
</gene>
<keyword evidence="8 10" id="KW-0131">Cell cycle</keyword>
<dbReference type="GO" id="GO:0031262">
    <property type="term" value="C:Ndc80 complex"/>
    <property type="evidence" value="ECO:0007669"/>
    <property type="project" value="UniProtKB-UniRule"/>
</dbReference>
<dbReference type="Pfam" id="PF03801">
    <property type="entry name" value="Ndc80_HEC"/>
    <property type="match status" value="1"/>
</dbReference>
<keyword evidence="9 10" id="KW-0137">Centromere</keyword>
<dbReference type="WBParaSite" id="HPBE_0000079901-mRNA-1">
    <property type="protein sequence ID" value="HPBE_0000079901-mRNA-1"/>
    <property type="gene ID" value="HPBE_0000079901"/>
</dbReference>
<evidence type="ECO:0000256" key="8">
    <source>
        <dbReference type="ARBA" id="ARBA00023306"/>
    </source>
</evidence>
<dbReference type="EMBL" id="UZAH01000686">
    <property type="protein sequence ID" value="VDO19182.1"/>
    <property type="molecule type" value="Genomic_DNA"/>
</dbReference>
<keyword evidence="6 11" id="KW-0175">Coiled coil</keyword>
<evidence type="ECO:0000256" key="11">
    <source>
        <dbReference type="SAM" id="Coils"/>
    </source>
</evidence>
<keyword evidence="5 10" id="KW-0995">Kinetochore</keyword>
<feature type="domain" description="Kinetochore protein Ndc80 CH" evidence="13">
    <location>
        <begin position="64"/>
        <end position="185"/>
    </location>
</feature>
<dbReference type="GO" id="GO:0051315">
    <property type="term" value="P:attachment of mitotic spindle microtubules to kinetochore"/>
    <property type="evidence" value="ECO:0007669"/>
    <property type="project" value="UniProtKB-UniRule"/>
</dbReference>
<evidence type="ECO:0000313" key="15">
    <source>
        <dbReference type="Proteomes" id="UP000050761"/>
    </source>
</evidence>
<evidence type="ECO:0000256" key="7">
    <source>
        <dbReference type="ARBA" id="ARBA00023242"/>
    </source>
</evidence>
<evidence type="ECO:0000313" key="14">
    <source>
        <dbReference type="EMBL" id="VDO19182.1"/>
    </source>
</evidence>
<evidence type="ECO:0000256" key="10">
    <source>
        <dbReference type="RuleBase" id="RU368072"/>
    </source>
</evidence>
<comment type="function">
    <text evidence="10">Acts as a component of the essential kinetochore-associated NDC80 complex, which is required for chromosome segregation and spindle checkpoint activity.</text>
</comment>
<accession>A0A183F3Q7</accession>
<evidence type="ECO:0000256" key="5">
    <source>
        <dbReference type="ARBA" id="ARBA00022838"/>
    </source>
</evidence>
<feature type="coiled-coil region" evidence="11">
    <location>
        <begin position="263"/>
        <end position="349"/>
    </location>
</feature>
<keyword evidence="2 10" id="KW-0158">Chromosome</keyword>
<reference evidence="16" key="2">
    <citation type="submission" date="2019-09" db="UniProtKB">
        <authorList>
            <consortium name="WormBaseParasite"/>
        </authorList>
    </citation>
    <scope>IDENTIFICATION</scope>
</reference>
<dbReference type="GO" id="GO:0051301">
    <property type="term" value="P:cell division"/>
    <property type="evidence" value="ECO:0007669"/>
    <property type="project" value="UniProtKB-UniRule"/>
</dbReference>
<dbReference type="GO" id="GO:0005634">
    <property type="term" value="C:nucleus"/>
    <property type="evidence" value="ECO:0007669"/>
    <property type="project" value="UniProtKB-SubCell"/>
</dbReference>
<evidence type="ECO:0000256" key="12">
    <source>
        <dbReference type="SAM" id="MobiDB-lite"/>
    </source>
</evidence>
<dbReference type="PANTHER" id="PTHR10643:SF2">
    <property type="entry name" value="KINETOCHORE PROTEIN NDC80 HOMOLOG"/>
    <property type="match status" value="1"/>
</dbReference>
<feature type="region of interest" description="Disordered" evidence="12">
    <location>
        <begin position="1"/>
        <end position="49"/>
    </location>
</feature>
<dbReference type="Gene3D" id="1.10.418.30">
    <property type="entry name" value="Ncd80 complex, Ncd80 subunit"/>
    <property type="match status" value="1"/>
</dbReference>
<organism evidence="15 16">
    <name type="scientific">Heligmosomoides polygyrus</name>
    <name type="common">Parasitic roundworm</name>
    <dbReference type="NCBI Taxonomy" id="6339"/>
    <lineage>
        <taxon>Eukaryota</taxon>
        <taxon>Metazoa</taxon>
        <taxon>Ecdysozoa</taxon>
        <taxon>Nematoda</taxon>
        <taxon>Chromadorea</taxon>
        <taxon>Rhabditida</taxon>
        <taxon>Rhabditina</taxon>
        <taxon>Rhabditomorpha</taxon>
        <taxon>Strongyloidea</taxon>
        <taxon>Heligmosomidae</taxon>
        <taxon>Heligmosomoides</taxon>
    </lineage>
</organism>
<evidence type="ECO:0000256" key="4">
    <source>
        <dbReference type="ARBA" id="ARBA00022776"/>
    </source>
</evidence>
<comment type="subcellular location">
    <subcellularLocation>
        <location evidence="10">Chromosome</location>
        <location evidence="10">Centromere</location>
        <location evidence="10">Kinetochore</location>
    </subcellularLocation>
    <subcellularLocation>
        <location evidence="10">Nucleus</location>
    </subcellularLocation>
</comment>
<evidence type="ECO:0000256" key="9">
    <source>
        <dbReference type="ARBA" id="ARBA00023328"/>
    </source>
</evidence>
<reference evidence="14 15" key="1">
    <citation type="submission" date="2018-11" db="EMBL/GenBank/DDBJ databases">
        <authorList>
            <consortium name="Pathogen Informatics"/>
        </authorList>
    </citation>
    <scope>NUCLEOTIDE SEQUENCE [LARGE SCALE GENOMIC DNA]</scope>
</reference>
<dbReference type="PANTHER" id="PTHR10643">
    <property type="entry name" value="KINETOCHORE PROTEIN NDC80"/>
    <property type="match status" value="1"/>
</dbReference>
<dbReference type="InterPro" id="IPR005550">
    <property type="entry name" value="Kinetochore_Ndc80"/>
</dbReference>
<evidence type="ECO:0000256" key="1">
    <source>
        <dbReference type="ARBA" id="ARBA00007050"/>
    </source>
</evidence>
<evidence type="ECO:0000313" key="16">
    <source>
        <dbReference type="WBParaSite" id="HPBE_0000079901-mRNA-1"/>
    </source>
</evidence>
<dbReference type="Proteomes" id="UP000050761">
    <property type="component" value="Unassembled WGS sequence"/>
</dbReference>
<protein>
    <recommendedName>
        <fullName evidence="10">Kinetochore protein NDC80</fullName>
    </recommendedName>
</protein>